<sequence length="94" mass="9730">MKINSQAGGEALHLQEDSQGNLYNGSGDSVGRINSDGSVSLNSGATKEIQRLETGNNPFGIPLTKPQTSDGGNATFSSSQVTVEAGDLNQSNDF</sequence>
<feature type="compositionally biased region" description="Polar residues" evidence="1">
    <location>
        <begin position="35"/>
        <end position="45"/>
    </location>
</feature>
<accession>A0A4P8IM87</accession>
<evidence type="ECO:0000256" key="1">
    <source>
        <dbReference type="SAM" id="MobiDB-lite"/>
    </source>
</evidence>
<dbReference type="Proteomes" id="UP000298656">
    <property type="component" value="Chromosome 1"/>
</dbReference>
<dbReference type="EMBL" id="CP040077">
    <property type="protein sequence ID" value="QCP48645.1"/>
    <property type="molecule type" value="Genomic_DNA"/>
</dbReference>
<feature type="region of interest" description="Disordered" evidence="1">
    <location>
        <begin position="1"/>
        <end position="94"/>
    </location>
</feature>
<gene>
    <name evidence="2" type="ORF">FAZ95_05230</name>
</gene>
<name>A0A4P8IM87_9BURK</name>
<reference evidence="2 3" key="1">
    <citation type="submission" date="2019-05" db="EMBL/GenBank/DDBJ databases">
        <title>Burkholderia sp. DHOD12, isolated from subtropical forest soil.</title>
        <authorList>
            <person name="Gao Z.-H."/>
            <person name="Qiu L.-H."/>
        </authorList>
    </citation>
    <scope>NUCLEOTIDE SEQUENCE [LARGE SCALE GENOMIC DNA]</scope>
    <source>
        <strain evidence="2 3">DHOD12</strain>
    </source>
</reference>
<evidence type="ECO:0000313" key="2">
    <source>
        <dbReference type="EMBL" id="QCP48645.1"/>
    </source>
</evidence>
<proteinExistence type="predicted"/>
<organism evidence="2 3">
    <name type="scientific">Trinickia violacea</name>
    <dbReference type="NCBI Taxonomy" id="2571746"/>
    <lineage>
        <taxon>Bacteria</taxon>
        <taxon>Pseudomonadati</taxon>
        <taxon>Pseudomonadota</taxon>
        <taxon>Betaproteobacteria</taxon>
        <taxon>Burkholderiales</taxon>
        <taxon>Burkholderiaceae</taxon>
        <taxon>Trinickia</taxon>
    </lineage>
</organism>
<protein>
    <submittedName>
        <fullName evidence="2">Uncharacterized protein</fullName>
    </submittedName>
</protein>
<dbReference type="KEGG" id="tvl:FAZ95_05230"/>
<feature type="compositionally biased region" description="Polar residues" evidence="1">
    <location>
        <begin position="65"/>
        <end position="94"/>
    </location>
</feature>
<keyword evidence="3" id="KW-1185">Reference proteome</keyword>
<feature type="compositionally biased region" description="Polar residues" evidence="1">
    <location>
        <begin position="17"/>
        <end position="27"/>
    </location>
</feature>
<dbReference type="OrthoDB" id="9031928at2"/>
<dbReference type="AlphaFoldDB" id="A0A4P8IM87"/>
<evidence type="ECO:0000313" key="3">
    <source>
        <dbReference type="Proteomes" id="UP000298656"/>
    </source>
</evidence>